<dbReference type="RefSeq" id="WP_307855577.1">
    <property type="nucleotide sequence ID" value="NZ_JAGINW010000001.1"/>
</dbReference>
<reference evidence="2 3" key="1">
    <citation type="submission" date="2021-03" db="EMBL/GenBank/DDBJ databases">
        <title>Sequencing the genomes of 1000 actinobacteria strains.</title>
        <authorList>
            <person name="Klenk H.-P."/>
        </authorList>
    </citation>
    <scope>NUCLEOTIDE SEQUENCE [LARGE SCALE GENOMIC DNA]</scope>
    <source>
        <strain evidence="2 3">DSM 46670</strain>
    </source>
</reference>
<dbReference type="Proteomes" id="UP001519332">
    <property type="component" value="Unassembled WGS sequence"/>
</dbReference>
<comment type="caution">
    <text evidence="2">The sequence shown here is derived from an EMBL/GenBank/DDBJ whole genome shotgun (WGS) entry which is preliminary data.</text>
</comment>
<evidence type="ECO:0000313" key="2">
    <source>
        <dbReference type="EMBL" id="MBP2329138.1"/>
    </source>
</evidence>
<proteinExistence type="predicted"/>
<dbReference type="SUPFAM" id="SSF47336">
    <property type="entry name" value="ACP-like"/>
    <property type="match status" value="1"/>
</dbReference>
<sequence length="95" mass="10272">MSIDQTATTGTDVVRAELVDHLSSGLKTAVAPDQDLFADGLVSSMAAMQLVIHLEQTYEIDIVGKDLRLDNFRTVDAMVELVLRLRAAAAKTKGQ</sequence>
<organism evidence="2 3">
    <name type="scientific">Kibdelosporangium banguiense</name>
    <dbReference type="NCBI Taxonomy" id="1365924"/>
    <lineage>
        <taxon>Bacteria</taxon>
        <taxon>Bacillati</taxon>
        <taxon>Actinomycetota</taxon>
        <taxon>Actinomycetes</taxon>
        <taxon>Pseudonocardiales</taxon>
        <taxon>Pseudonocardiaceae</taxon>
        <taxon>Kibdelosporangium</taxon>
    </lineage>
</organism>
<dbReference type="InterPro" id="IPR009081">
    <property type="entry name" value="PP-bd_ACP"/>
</dbReference>
<gene>
    <name evidence="2" type="ORF">JOF56_009523</name>
</gene>
<dbReference type="Gene3D" id="1.10.1200.10">
    <property type="entry name" value="ACP-like"/>
    <property type="match status" value="1"/>
</dbReference>
<dbReference type="EMBL" id="JAGINW010000001">
    <property type="protein sequence ID" value="MBP2329138.1"/>
    <property type="molecule type" value="Genomic_DNA"/>
</dbReference>
<evidence type="ECO:0000313" key="3">
    <source>
        <dbReference type="Proteomes" id="UP001519332"/>
    </source>
</evidence>
<evidence type="ECO:0000259" key="1">
    <source>
        <dbReference type="PROSITE" id="PS50075"/>
    </source>
</evidence>
<dbReference type="InterPro" id="IPR036736">
    <property type="entry name" value="ACP-like_sf"/>
</dbReference>
<name>A0ABS4TYR3_9PSEU</name>
<protein>
    <submittedName>
        <fullName evidence="2">Methoxymalonate biosynthesis acyl carrier protein</fullName>
    </submittedName>
</protein>
<dbReference type="PROSITE" id="PS50075">
    <property type="entry name" value="CARRIER"/>
    <property type="match status" value="1"/>
</dbReference>
<keyword evidence="3" id="KW-1185">Reference proteome</keyword>
<feature type="domain" description="Carrier" evidence="1">
    <location>
        <begin position="5"/>
        <end position="86"/>
    </location>
</feature>
<accession>A0ABS4TYR3</accession>
<dbReference type="Pfam" id="PF00550">
    <property type="entry name" value="PP-binding"/>
    <property type="match status" value="1"/>
</dbReference>